<feature type="compositionally biased region" description="Polar residues" evidence="1">
    <location>
        <begin position="95"/>
        <end position="110"/>
    </location>
</feature>
<evidence type="ECO:0000256" key="1">
    <source>
        <dbReference type="SAM" id="MobiDB-lite"/>
    </source>
</evidence>
<dbReference type="Proteomes" id="UP000499080">
    <property type="component" value="Unassembled WGS sequence"/>
</dbReference>
<dbReference type="AlphaFoldDB" id="A0A4Y2I444"/>
<accession>A0A4Y2I444</accession>
<feature type="region of interest" description="Disordered" evidence="1">
    <location>
        <begin position="82"/>
        <end position="110"/>
    </location>
</feature>
<sequence length="110" mass="11937">MWGDPNFCAKSEREISLSLLKSGGRGGLVHHEGYFGTDRNVEPRPDDEGGTRAGTPLKASAPYQQEGVWRLLMNYSTAGSIQGGTSVESSLEPGTFQSRNLTTRSPWSYG</sequence>
<feature type="region of interest" description="Disordered" evidence="1">
    <location>
        <begin position="31"/>
        <end position="60"/>
    </location>
</feature>
<reference evidence="2 3" key="1">
    <citation type="journal article" date="2019" name="Sci. Rep.">
        <title>Orb-weaving spider Araneus ventricosus genome elucidates the spidroin gene catalogue.</title>
        <authorList>
            <person name="Kono N."/>
            <person name="Nakamura H."/>
            <person name="Ohtoshi R."/>
            <person name="Moran D.A.P."/>
            <person name="Shinohara A."/>
            <person name="Yoshida Y."/>
            <person name="Fujiwara M."/>
            <person name="Mori M."/>
            <person name="Tomita M."/>
            <person name="Arakawa K."/>
        </authorList>
    </citation>
    <scope>NUCLEOTIDE SEQUENCE [LARGE SCALE GENOMIC DNA]</scope>
</reference>
<feature type="compositionally biased region" description="Basic and acidic residues" evidence="1">
    <location>
        <begin position="31"/>
        <end position="50"/>
    </location>
</feature>
<keyword evidence="3" id="KW-1185">Reference proteome</keyword>
<protein>
    <submittedName>
        <fullName evidence="2">Uncharacterized protein</fullName>
    </submittedName>
</protein>
<gene>
    <name evidence="2" type="ORF">AVEN_77564_1</name>
</gene>
<comment type="caution">
    <text evidence="2">The sequence shown here is derived from an EMBL/GenBank/DDBJ whole genome shotgun (WGS) entry which is preliminary data.</text>
</comment>
<evidence type="ECO:0000313" key="3">
    <source>
        <dbReference type="Proteomes" id="UP000499080"/>
    </source>
</evidence>
<dbReference type="EMBL" id="BGPR01105215">
    <property type="protein sequence ID" value="GBM72355.1"/>
    <property type="molecule type" value="Genomic_DNA"/>
</dbReference>
<proteinExistence type="predicted"/>
<name>A0A4Y2I444_ARAVE</name>
<organism evidence="2 3">
    <name type="scientific">Araneus ventricosus</name>
    <name type="common">Orbweaver spider</name>
    <name type="synonym">Epeira ventricosa</name>
    <dbReference type="NCBI Taxonomy" id="182803"/>
    <lineage>
        <taxon>Eukaryota</taxon>
        <taxon>Metazoa</taxon>
        <taxon>Ecdysozoa</taxon>
        <taxon>Arthropoda</taxon>
        <taxon>Chelicerata</taxon>
        <taxon>Arachnida</taxon>
        <taxon>Araneae</taxon>
        <taxon>Araneomorphae</taxon>
        <taxon>Entelegynae</taxon>
        <taxon>Araneoidea</taxon>
        <taxon>Araneidae</taxon>
        <taxon>Araneus</taxon>
    </lineage>
</organism>
<evidence type="ECO:0000313" key="2">
    <source>
        <dbReference type="EMBL" id="GBM72355.1"/>
    </source>
</evidence>